<keyword evidence="3" id="KW-1185">Reference proteome</keyword>
<reference evidence="2 3" key="1">
    <citation type="journal article" date="2011" name="Front. Microbiol.">
        <title>Genomic signatures of strain selection and enhancement in Bacillus atrophaeus var. globigii, a historical biowarfare simulant.</title>
        <authorList>
            <person name="Gibbons H.S."/>
            <person name="Broomall S.M."/>
            <person name="McNew L.A."/>
            <person name="Daligault H."/>
            <person name="Chapman C."/>
            <person name="Bruce D."/>
            <person name="Karavis M."/>
            <person name="Krepps M."/>
            <person name="McGregor P.A."/>
            <person name="Hong C."/>
            <person name="Park K.H."/>
            <person name="Akmal A."/>
            <person name="Feldman A."/>
            <person name="Lin J.S."/>
            <person name="Chang W.E."/>
            <person name="Higgs B.W."/>
            <person name="Demirev P."/>
            <person name="Lindquist J."/>
            <person name="Liem A."/>
            <person name="Fochler E."/>
            <person name="Read T.D."/>
            <person name="Tapia R."/>
            <person name="Johnson S."/>
            <person name="Bishop-Lilly K.A."/>
            <person name="Detter C."/>
            <person name="Han C."/>
            <person name="Sozhamannan S."/>
            <person name="Rosenzweig C.N."/>
            <person name="Skowronski E.W."/>
        </authorList>
    </citation>
    <scope>NUCLEOTIDE SEQUENCE [LARGE SCALE GENOMIC DNA]</scope>
    <source>
        <strain evidence="2 3">Y4G10-17</strain>
    </source>
</reference>
<feature type="transmembrane region" description="Helical" evidence="1">
    <location>
        <begin position="43"/>
        <end position="63"/>
    </location>
</feature>
<accession>A0A432WCZ9</accession>
<evidence type="ECO:0008006" key="4">
    <source>
        <dbReference type="Google" id="ProtNLM"/>
    </source>
</evidence>
<gene>
    <name evidence="2" type="ORF">CWE14_13030</name>
</gene>
<evidence type="ECO:0000256" key="1">
    <source>
        <dbReference type="SAM" id="Phobius"/>
    </source>
</evidence>
<keyword evidence="1" id="KW-0812">Transmembrane</keyword>
<keyword evidence="1" id="KW-0472">Membrane</keyword>
<evidence type="ECO:0000313" key="2">
    <source>
        <dbReference type="EMBL" id="RUO30291.1"/>
    </source>
</evidence>
<proteinExistence type="predicted"/>
<evidence type="ECO:0000313" key="3">
    <source>
        <dbReference type="Proteomes" id="UP000287823"/>
    </source>
</evidence>
<organism evidence="2 3">
    <name type="scientific">Aliidiomarina soli</name>
    <dbReference type="NCBI Taxonomy" id="1928574"/>
    <lineage>
        <taxon>Bacteria</taxon>
        <taxon>Pseudomonadati</taxon>
        <taxon>Pseudomonadota</taxon>
        <taxon>Gammaproteobacteria</taxon>
        <taxon>Alteromonadales</taxon>
        <taxon>Idiomarinaceae</taxon>
        <taxon>Aliidiomarina</taxon>
    </lineage>
</organism>
<dbReference type="Pfam" id="PF11391">
    <property type="entry name" value="DUF2798"/>
    <property type="match status" value="1"/>
</dbReference>
<protein>
    <recommendedName>
        <fullName evidence="4">DUF2798 domain-containing protein</fullName>
    </recommendedName>
</protein>
<dbReference type="RefSeq" id="WP_126799774.1">
    <property type="nucleotide sequence ID" value="NZ_PIPO01000006.1"/>
</dbReference>
<keyword evidence="1" id="KW-1133">Transmembrane helix</keyword>
<dbReference type="Proteomes" id="UP000287823">
    <property type="component" value="Unassembled WGS sequence"/>
</dbReference>
<feature type="transmembrane region" description="Helical" evidence="1">
    <location>
        <begin position="12"/>
        <end position="31"/>
    </location>
</feature>
<dbReference type="AlphaFoldDB" id="A0A432WCZ9"/>
<dbReference type="EMBL" id="PIPO01000006">
    <property type="protein sequence ID" value="RUO30291.1"/>
    <property type="molecule type" value="Genomic_DNA"/>
</dbReference>
<dbReference type="InterPro" id="IPR021529">
    <property type="entry name" value="DUF2798"/>
</dbReference>
<name>A0A432WCZ9_9GAMM</name>
<sequence length="78" mass="9253">MKDFKWPRRFVFPVLMSIYMSFLMTGLITWINTGVEGDFFARWWRAFYLAWPIAFLLVFFGAARIRALSERIVGGPRI</sequence>
<comment type="caution">
    <text evidence="2">The sequence shown here is derived from an EMBL/GenBank/DDBJ whole genome shotgun (WGS) entry which is preliminary data.</text>
</comment>